<feature type="region of interest" description="Disordered" evidence="1">
    <location>
        <begin position="575"/>
        <end position="650"/>
    </location>
</feature>
<reference evidence="2 3" key="1">
    <citation type="submission" date="2019-07" db="EMBL/GenBank/DDBJ databases">
        <title>Rhodotorula toruloides NBRC10032 genome sequencing.</title>
        <authorList>
            <person name="Shida Y."/>
            <person name="Takaku H."/>
            <person name="Ogasawara W."/>
            <person name="Mori K."/>
        </authorList>
    </citation>
    <scope>NUCLEOTIDE SEQUENCE [LARGE SCALE GENOMIC DNA]</scope>
    <source>
        <strain evidence="2 3">NBRC10032</strain>
    </source>
</reference>
<evidence type="ECO:0000256" key="1">
    <source>
        <dbReference type="SAM" id="MobiDB-lite"/>
    </source>
</evidence>
<accession>A0A511KNI4</accession>
<feature type="compositionally biased region" description="Low complexity" evidence="1">
    <location>
        <begin position="608"/>
        <end position="619"/>
    </location>
</feature>
<evidence type="ECO:0000313" key="2">
    <source>
        <dbReference type="EMBL" id="GEM11426.1"/>
    </source>
</evidence>
<dbReference type="OrthoDB" id="2528873at2759"/>
<dbReference type="Proteomes" id="UP000321518">
    <property type="component" value="Unassembled WGS sequence"/>
</dbReference>
<evidence type="ECO:0000313" key="3">
    <source>
        <dbReference type="Proteomes" id="UP000321518"/>
    </source>
</evidence>
<feature type="compositionally biased region" description="Polar residues" evidence="1">
    <location>
        <begin position="74"/>
        <end position="88"/>
    </location>
</feature>
<organism evidence="2 3">
    <name type="scientific">Rhodotorula toruloides</name>
    <name type="common">Yeast</name>
    <name type="synonym">Rhodosporidium toruloides</name>
    <dbReference type="NCBI Taxonomy" id="5286"/>
    <lineage>
        <taxon>Eukaryota</taxon>
        <taxon>Fungi</taxon>
        <taxon>Dikarya</taxon>
        <taxon>Basidiomycota</taxon>
        <taxon>Pucciniomycotina</taxon>
        <taxon>Microbotryomycetes</taxon>
        <taxon>Sporidiobolales</taxon>
        <taxon>Sporidiobolaceae</taxon>
        <taxon>Rhodotorula</taxon>
    </lineage>
</organism>
<feature type="compositionally biased region" description="Low complexity" evidence="1">
    <location>
        <begin position="575"/>
        <end position="595"/>
    </location>
</feature>
<feature type="region of interest" description="Disordered" evidence="1">
    <location>
        <begin position="74"/>
        <end position="130"/>
    </location>
</feature>
<protein>
    <submittedName>
        <fullName evidence="2">Uncharacterized protein</fullName>
    </submittedName>
</protein>
<proteinExistence type="predicted"/>
<dbReference type="EMBL" id="BJWK01000015">
    <property type="protein sequence ID" value="GEM11426.1"/>
    <property type="molecule type" value="Genomic_DNA"/>
</dbReference>
<gene>
    <name evidence="2" type="ORF">Rt10032_c15g5443</name>
</gene>
<sequence length="650" mass="71494">MVPPLPHHVLAGIVEHFDPLGMRGFRDLRSLTTVSKAFKAVAQPHLLSIVPVYNPQDEGIGAFLSQVEEARTASGQGKFATSTTAKQGETTRAKGKTARAKGKTSAAKRKKAGGAKGGPQTTADGIDWIDSEPEDDCIDEEGDAPAGKALDKRTKRLLNVFAKQPALAAYPTQLNFYGVFEGGAAPRAIRRVLASCPNIQSIRLVQHPYGDRDAERERWPLLVLQTILTVRPRLHSLAIRGAHFVNEGAVLQGISRMTSLKELEIEFADDQSLHEWDRPLWNRCKFDFQLERLVLISPATPELFKDLTSTSRSTLRTVGIALFRDKYDLSGFAKLQRVIIAACQYSVVVSTIATLPKSVTYLEIRQSSAIGWLDGRVRRYESADEWSEELDADAVEELDEWERDEYEEKWEDRRADRDQKEIDNSFSSLLSSIPPHITHLRLPQFLPDDEFKELLDSLAAPSFFRNLRVFEVADPLKDRNLEEELLEPGAMVKMREQRKKLAMICEKRGVLLGPWTEDIEQYLQRPSDGRSSAMADDEYDDLYGDLYPGEAEYGSGAPASTSAAAAPAAAPATNATSAPAAESPAPATSAIPSFADGPRPSSLPAPPVAATAAATNPPLHFSSGAQGMQQQQQRPIVQTGVRPNDMPEEG</sequence>
<feature type="compositionally biased region" description="Basic residues" evidence="1">
    <location>
        <begin position="93"/>
        <end position="113"/>
    </location>
</feature>
<dbReference type="AlphaFoldDB" id="A0A511KNI4"/>
<name>A0A511KNI4_RHOTO</name>
<comment type="caution">
    <text evidence="2">The sequence shown here is derived from an EMBL/GenBank/DDBJ whole genome shotgun (WGS) entry which is preliminary data.</text>
</comment>